<keyword evidence="2" id="KW-1185">Reference proteome</keyword>
<organism evidence="1 2">
    <name type="scientific">Asanoa siamensis</name>
    <dbReference type="NCBI Taxonomy" id="926357"/>
    <lineage>
        <taxon>Bacteria</taxon>
        <taxon>Bacillati</taxon>
        <taxon>Actinomycetota</taxon>
        <taxon>Actinomycetes</taxon>
        <taxon>Micromonosporales</taxon>
        <taxon>Micromonosporaceae</taxon>
        <taxon>Asanoa</taxon>
    </lineage>
</organism>
<protein>
    <submittedName>
        <fullName evidence="1">Uncharacterized protein</fullName>
    </submittedName>
</protein>
<gene>
    <name evidence="1" type="ORF">Asi02nite_34020</name>
</gene>
<dbReference type="Proteomes" id="UP000604117">
    <property type="component" value="Unassembled WGS sequence"/>
</dbReference>
<reference evidence="1 2" key="1">
    <citation type="submission" date="2021-01" db="EMBL/GenBank/DDBJ databases">
        <title>Whole genome shotgun sequence of Asanoa siamensis NBRC 107932.</title>
        <authorList>
            <person name="Komaki H."/>
            <person name="Tamura T."/>
        </authorList>
    </citation>
    <scope>NUCLEOTIDE SEQUENCE [LARGE SCALE GENOMIC DNA]</scope>
    <source>
        <strain evidence="1 2">NBRC 107932</strain>
    </source>
</reference>
<sequence length="124" mass="13126">MPSAAGATDAGRGRCAADRPGTDFYAAGRVASVPVAVHGCGSISVSHVRDVRAPNDRCQTFLLMLQAPGGGEPVYTTPVRACATPPHRRTVLATGLPDGTVFRVLYEVDYIDPEPQRVAFTVWS</sequence>
<accession>A0ABQ4CRH6</accession>
<dbReference type="EMBL" id="BONE01000025">
    <property type="protein sequence ID" value="GIF73884.1"/>
    <property type="molecule type" value="Genomic_DNA"/>
</dbReference>
<evidence type="ECO:0000313" key="1">
    <source>
        <dbReference type="EMBL" id="GIF73884.1"/>
    </source>
</evidence>
<evidence type="ECO:0000313" key="2">
    <source>
        <dbReference type="Proteomes" id="UP000604117"/>
    </source>
</evidence>
<name>A0ABQ4CRH6_9ACTN</name>
<proteinExistence type="predicted"/>
<comment type="caution">
    <text evidence="1">The sequence shown here is derived from an EMBL/GenBank/DDBJ whole genome shotgun (WGS) entry which is preliminary data.</text>
</comment>